<proteinExistence type="predicted"/>
<comment type="caution">
    <text evidence="1">The sequence shown here is derived from an EMBL/GenBank/DDBJ whole genome shotgun (WGS) entry which is preliminary data.</text>
</comment>
<reference evidence="1 3" key="1">
    <citation type="submission" date="2015-03" db="EMBL/GenBank/DDBJ databases">
        <authorList>
            <person name="Hassan Y."/>
            <person name="Lepp D."/>
            <person name="Li X.-Z."/>
            <person name="Zhou T."/>
        </authorList>
    </citation>
    <scope>NUCLEOTIDE SEQUENCE [LARGE SCALE GENOMIC DNA]</scope>
    <source>
        <strain evidence="1 3">IPL18</strain>
    </source>
</reference>
<gene>
    <name evidence="1" type="ORF">VE26_00025</name>
    <name evidence="2" type="ORF">VE26_00030</name>
</gene>
<dbReference type="EMBL" id="JZEY01000005">
    <property type="protein sequence ID" value="KKB11246.1"/>
    <property type="molecule type" value="Genomic_DNA"/>
</dbReference>
<sequence length="64" mass="6736">MAGAGGFAEAALDAQVVQFVGQRHDLEVLDVHLLVAIEQLARVEQPLGVEDRIDSVHSCLGLGA</sequence>
<accession>A0A0F5FRN9</accession>
<dbReference type="Proteomes" id="UP000033649">
    <property type="component" value="Unassembled WGS sequence"/>
</dbReference>
<evidence type="ECO:0000313" key="1">
    <source>
        <dbReference type="EMBL" id="KKB11245.1"/>
    </source>
</evidence>
<dbReference type="EMBL" id="JZEY01000005">
    <property type="protein sequence ID" value="KKB11245.1"/>
    <property type="molecule type" value="Genomic_DNA"/>
</dbReference>
<evidence type="ECO:0000313" key="2">
    <source>
        <dbReference type="EMBL" id="KKB11246.1"/>
    </source>
</evidence>
<organism evidence="1 3">
    <name type="scientific">Devosia chinhatensis</name>
    <dbReference type="NCBI Taxonomy" id="429727"/>
    <lineage>
        <taxon>Bacteria</taxon>
        <taxon>Pseudomonadati</taxon>
        <taxon>Pseudomonadota</taxon>
        <taxon>Alphaproteobacteria</taxon>
        <taxon>Hyphomicrobiales</taxon>
        <taxon>Devosiaceae</taxon>
        <taxon>Devosia</taxon>
    </lineage>
</organism>
<dbReference type="RefSeq" id="WP_046103224.1">
    <property type="nucleotide sequence ID" value="NZ_JZEY01000005.1"/>
</dbReference>
<protein>
    <submittedName>
        <fullName evidence="1">Uncharacterized protein</fullName>
    </submittedName>
</protein>
<evidence type="ECO:0000313" key="3">
    <source>
        <dbReference type="Proteomes" id="UP000033649"/>
    </source>
</evidence>
<dbReference type="AlphaFoldDB" id="A0A0F5FRN9"/>
<feature type="non-terminal residue" evidence="1">
    <location>
        <position position="64"/>
    </location>
</feature>
<name>A0A0F5FRN9_9HYPH</name>
<keyword evidence="3" id="KW-1185">Reference proteome</keyword>